<evidence type="ECO:0000313" key="3">
    <source>
        <dbReference type="Proteomes" id="UP000188268"/>
    </source>
</evidence>
<proteinExistence type="predicted"/>
<evidence type="ECO:0000313" key="2">
    <source>
        <dbReference type="EMBL" id="OMO52536.1"/>
    </source>
</evidence>
<dbReference type="Gramene" id="OMO52536">
    <property type="protein sequence ID" value="OMO52536"/>
    <property type="gene ID" value="CCACVL1_29193"/>
</dbReference>
<protein>
    <submittedName>
        <fullName evidence="2">Uncharacterized protein</fullName>
    </submittedName>
</protein>
<comment type="caution">
    <text evidence="2">The sequence shown here is derived from an EMBL/GenBank/DDBJ whole genome shotgun (WGS) entry which is preliminary data.</text>
</comment>
<dbReference type="Proteomes" id="UP000188268">
    <property type="component" value="Unassembled WGS sequence"/>
</dbReference>
<evidence type="ECO:0000256" key="1">
    <source>
        <dbReference type="SAM" id="MobiDB-lite"/>
    </source>
</evidence>
<organism evidence="2 3">
    <name type="scientific">Corchorus capsularis</name>
    <name type="common">Jute</name>
    <dbReference type="NCBI Taxonomy" id="210143"/>
    <lineage>
        <taxon>Eukaryota</taxon>
        <taxon>Viridiplantae</taxon>
        <taxon>Streptophyta</taxon>
        <taxon>Embryophyta</taxon>
        <taxon>Tracheophyta</taxon>
        <taxon>Spermatophyta</taxon>
        <taxon>Magnoliopsida</taxon>
        <taxon>eudicotyledons</taxon>
        <taxon>Gunneridae</taxon>
        <taxon>Pentapetalae</taxon>
        <taxon>rosids</taxon>
        <taxon>malvids</taxon>
        <taxon>Malvales</taxon>
        <taxon>Malvaceae</taxon>
        <taxon>Grewioideae</taxon>
        <taxon>Apeibeae</taxon>
        <taxon>Corchorus</taxon>
    </lineage>
</organism>
<gene>
    <name evidence="2" type="ORF">CCACVL1_29193</name>
</gene>
<reference evidence="2 3" key="1">
    <citation type="submission" date="2013-09" db="EMBL/GenBank/DDBJ databases">
        <title>Corchorus capsularis genome sequencing.</title>
        <authorList>
            <person name="Alam M."/>
            <person name="Haque M.S."/>
            <person name="Islam M.S."/>
            <person name="Emdad E.M."/>
            <person name="Islam M.M."/>
            <person name="Ahmed B."/>
            <person name="Halim A."/>
            <person name="Hossen Q.M.M."/>
            <person name="Hossain M.Z."/>
            <person name="Ahmed R."/>
            <person name="Khan M.M."/>
            <person name="Islam R."/>
            <person name="Rashid M.M."/>
            <person name="Khan S.A."/>
            <person name="Rahman M.S."/>
            <person name="Alam M."/>
        </authorList>
    </citation>
    <scope>NUCLEOTIDE SEQUENCE [LARGE SCALE GENOMIC DNA]</scope>
    <source>
        <strain evidence="3">cv. CVL-1</strain>
        <tissue evidence="2">Whole seedling</tissue>
    </source>
</reference>
<dbReference type="AlphaFoldDB" id="A0A1R3G383"/>
<sequence>MAIKRVTVDDENTNTSLLPENTVVDQQQDDVQDPKPPLTAEQFDALAKQVEILTIVFQQKDPPPKVPSKAKKSSKNPTRSHFPLPQMVMWLAELAERCFCNSLMGELAEKSFLCPGAHT</sequence>
<name>A0A1R3G383_COCAP</name>
<dbReference type="EMBL" id="AWWV01015494">
    <property type="protein sequence ID" value="OMO52536.1"/>
    <property type="molecule type" value="Genomic_DNA"/>
</dbReference>
<keyword evidence="3" id="KW-1185">Reference proteome</keyword>
<feature type="region of interest" description="Disordered" evidence="1">
    <location>
        <begin position="58"/>
        <end position="82"/>
    </location>
</feature>
<accession>A0A1R3G383</accession>